<dbReference type="InterPro" id="IPR012808">
    <property type="entry name" value="CHP02453"/>
</dbReference>
<name>A0A6M4IWI8_9BACT</name>
<dbReference type="PANTHER" id="PTHR36452:SF1">
    <property type="entry name" value="DUF2461 DOMAIN-CONTAINING PROTEIN"/>
    <property type="match status" value="1"/>
</dbReference>
<gene>
    <name evidence="2" type="ORF">HKW67_21545</name>
</gene>
<proteinExistence type="predicted"/>
<reference evidence="2 3" key="1">
    <citation type="submission" date="2020-05" db="EMBL/GenBank/DDBJ databases">
        <title>Complete genome sequence of Gemmatimonas greenlandica TET16.</title>
        <authorList>
            <person name="Zeng Y."/>
        </authorList>
    </citation>
    <scope>NUCLEOTIDE SEQUENCE [LARGE SCALE GENOMIC DNA]</scope>
    <source>
        <strain evidence="2 3">TET16</strain>
    </source>
</reference>
<evidence type="ECO:0000313" key="3">
    <source>
        <dbReference type="Proteomes" id="UP000500938"/>
    </source>
</evidence>
<accession>A0A6M4IWI8</accession>
<dbReference type="InterPro" id="IPR015996">
    <property type="entry name" value="UCP028451"/>
</dbReference>
<keyword evidence="3" id="KW-1185">Reference proteome</keyword>
<feature type="region of interest" description="Disordered" evidence="1">
    <location>
        <begin position="1"/>
        <end position="22"/>
    </location>
</feature>
<dbReference type="NCBIfam" id="TIGR02453">
    <property type="entry name" value="TIGR02453 family protein"/>
    <property type="match status" value="1"/>
</dbReference>
<sequence>MPTRSKAVAPRPDAPTPLPPRSVPLDVAELSFAGFTSAGLQMIHEVATRQDKAWVAEHKSEYETQVRVPLAALVVATMEYCAAAGLPLQGDPKRSLFRIHRDVRFSADKRPFHSHASAVLTRTAEKQSPGVLYLQIAPKSSFAAVGFYLPDKVQLSALREGIASDPLGWSRMVRALKSAELVLDESDALVRGPRGYEHAPEVVRDALRLRSLIIIRPLRAAELRSRKLPERLSAFALAAAPLLQFGWHALQRDRPYAALLARAARGPER</sequence>
<protein>
    <submittedName>
        <fullName evidence="2">TIGR02453 family protein</fullName>
    </submittedName>
</protein>
<organism evidence="2 3">
    <name type="scientific">Gemmatimonas groenlandica</name>
    <dbReference type="NCBI Taxonomy" id="2732249"/>
    <lineage>
        <taxon>Bacteria</taxon>
        <taxon>Pseudomonadati</taxon>
        <taxon>Gemmatimonadota</taxon>
        <taxon>Gemmatimonadia</taxon>
        <taxon>Gemmatimonadales</taxon>
        <taxon>Gemmatimonadaceae</taxon>
        <taxon>Gemmatimonas</taxon>
    </lineage>
</organism>
<evidence type="ECO:0000313" key="2">
    <source>
        <dbReference type="EMBL" id="QJR37926.1"/>
    </source>
</evidence>
<dbReference type="AlphaFoldDB" id="A0A6M4IWI8"/>
<feature type="compositionally biased region" description="Pro residues" evidence="1">
    <location>
        <begin position="12"/>
        <end position="22"/>
    </location>
</feature>
<dbReference type="KEGG" id="ggr:HKW67_21545"/>
<evidence type="ECO:0000256" key="1">
    <source>
        <dbReference type="SAM" id="MobiDB-lite"/>
    </source>
</evidence>
<dbReference type="RefSeq" id="WP_171227362.1">
    <property type="nucleotide sequence ID" value="NZ_CP053085.1"/>
</dbReference>
<dbReference type="PANTHER" id="PTHR36452">
    <property type="entry name" value="CHROMOSOME 12, WHOLE GENOME SHOTGUN SEQUENCE"/>
    <property type="match status" value="1"/>
</dbReference>
<dbReference type="EMBL" id="CP053085">
    <property type="protein sequence ID" value="QJR37926.1"/>
    <property type="molecule type" value="Genomic_DNA"/>
</dbReference>
<dbReference type="Proteomes" id="UP000500938">
    <property type="component" value="Chromosome"/>
</dbReference>
<dbReference type="Pfam" id="PF09365">
    <property type="entry name" value="DUF2461"/>
    <property type="match status" value="1"/>
</dbReference>
<dbReference type="PIRSF" id="PIRSF028451">
    <property type="entry name" value="UCP028451"/>
    <property type="match status" value="1"/>
</dbReference>